<dbReference type="InterPro" id="IPR003599">
    <property type="entry name" value="Ig_sub"/>
</dbReference>
<name>A0A8C1VCZ8_CYPCA</name>
<dbReference type="Pfam" id="PF07686">
    <property type="entry name" value="V-set"/>
    <property type="match status" value="1"/>
</dbReference>
<dbReference type="SMART" id="SM00406">
    <property type="entry name" value="IGv"/>
    <property type="match status" value="1"/>
</dbReference>
<evidence type="ECO:0000256" key="4">
    <source>
        <dbReference type="ARBA" id="ARBA00023157"/>
    </source>
</evidence>
<evidence type="ECO:0000256" key="6">
    <source>
        <dbReference type="ARBA" id="ARBA00023319"/>
    </source>
</evidence>
<accession>A0A8C1VCZ8</accession>
<evidence type="ECO:0000256" key="5">
    <source>
        <dbReference type="ARBA" id="ARBA00023180"/>
    </source>
</evidence>
<keyword evidence="5" id="KW-0325">Glycoprotein</keyword>
<organism evidence="8 9">
    <name type="scientific">Cyprinus carpio</name>
    <name type="common">Common carp</name>
    <dbReference type="NCBI Taxonomy" id="7962"/>
    <lineage>
        <taxon>Eukaryota</taxon>
        <taxon>Metazoa</taxon>
        <taxon>Chordata</taxon>
        <taxon>Craniata</taxon>
        <taxon>Vertebrata</taxon>
        <taxon>Euteleostomi</taxon>
        <taxon>Actinopterygii</taxon>
        <taxon>Neopterygii</taxon>
        <taxon>Teleostei</taxon>
        <taxon>Ostariophysi</taxon>
        <taxon>Cypriniformes</taxon>
        <taxon>Cyprinidae</taxon>
        <taxon>Cyprininae</taxon>
        <taxon>Cyprinus</taxon>
    </lineage>
</organism>
<evidence type="ECO:0000313" key="8">
    <source>
        <dbReference type="Ensembl" id="ENSCCRP00015048182.1"/>
    </source>
</evidence>
<dbReference type="GO" id="GO:0001817">
    <property type="term" value="P:regulation of cytokine production"/>
    <property type="evidence" value="ECO:0007669"/>
    <property type="project" value="TreeGrafter"/>
</dbReference>
<keyword evidence="4" id="KW-1015">Disulfide bond</keyword>
<dbReference type="AlphaFoldDB" id="A0A8C1VCZ8"/>
<dbReference type="FunFam" id="2.60.40.10:FF:000142">
    <property type="entry name" value="V-set domain-containing T-cell activation inhibitor 1"/>
    <property type="match status" value="1"/>
</dbReference>
<dbReference type="Proteomes" id="UP000694700">
    <property type="component" value="Unplaced"/>
</dbReference>
<comment type="subcellular location">
    <subcellularLocation>
        <location evidence="1">Membrane</location>
    </subcellularLocation>
</comment>
<dbReference type="InterPro" id="IPR013106">
    <property type="entry name" value="Ig_V-set"/>
</dbReference>
<dbReference type="Ensembl" id="ENSCCRT00015049800.1">
    <property type="protein sequence ID" value="ENSCCRP00015048182.1"/>
    <property type="gene ID" value="ENSCCRG00015019930.1"/>
</dbReference>
<dbReference type="GO" id="GO:0005102">
    <property type="term" value="F:signaling receptor binding"/>
    <property type="evidence" value="ECO:0007669"/>
    <property type="project" value="TreeGrafter"/>
</dbReference>
<keyword evidence="2" id="KW-0732">Signal</keyword>
<reference evidence="8" key="1">
    <citation type="submission" date="2025-08" db="UniProtKB">
        <authorList>
            <consortium name="Ensembl"/>
        </authorList>
    </citation>
    <scope>IDENTIFICATION</scope>
</reference>
<keyword evidence="3" id="KW-0472">Membrane</keyword>
<dbReference type="InterPro" id="IPR050504">
    <property type="entry name" value="IgSF_BTN/MOG"/>
</dbReference>
<feature type="domain" description="Ig-like" evidence="7">
    <location>
        <begin position="22"/>
        <end position="135"/>
    </location>
</feature>
<protein>
    <recommendedName>
        <fullName evidence="7">Ig-like domain-containing protein</fullName>
    </recommendedName>
</protein>
<dbReference type="PANTHER" id="PTHR24100:SF151">
    <property type="entry name" value="ICOS LIGAND"/>
    <property type="match status" value="1"/>
</dbReference>
<evidence type="ECO:0000256" key="1">
    <source>
        <dbReference type="ARBA" id="ARBA00004370"/>
    </source>
</evidence>
<dbReference type="GO" id="GO:0050863">
    <property type="term" value="P:regulation of T cell activation"/>
    <property type="evidence" value="ECO:0007669"/>
    <property type="project" value="UniProtKB-ARBA"/>
</dbReference>
<dbReference type="PROSITE" id="PS50835">
    <property type="entry name" value="IG_LIKE"/>
    <property type="match status" value="1"/>
</dbReference>
<dbReference type="InterPro" id="IPR013783">
    <property type="entry name" value="Ig-like_fold"/>
</dbReference>
<dbReference type="Gene3D" id="2.60.40.10">
    <property type="entry name" value="Immunoglobulins"/>
    <property type="match status" value="1"/>
</dbReference>
<evidence type="ECO:0000256" key="3">
    <source>
        <dbReference type="ARBA" id="ARBA00023136"/>
    </source>
</evidence>
<dbReference type="PANTHER" id="PTHR24100">
    <property type="entry name" value="BUTYROPHILIN"/>
    <property type="match status" value="1"/>
</dbReference>
<evidence type="ECO:0000256" key="2">
    <source>
        <dbReference type="ARBA" id="ARBA00022729"/>
    </source>
</evidence>
<keyword evidence="6" id="KW-0393">Immunoglobulin domain</keyword>
<sequence length="135" mass="15727">YLQQLFLQVKVRIKYFVSYWFTLFVTAEDPTVSARVGEDVVLNCMVDSHIPPERIDEVSWKKVDKKPDIIPVLLFQNGTIFPGSSHKRYRDRAEFFRQEILKGNFSMRLKNVQTADKGEYMCEMLNGCSVILSLN</sequence>
<dbReference type="GO" id="GO:0009897">
    <property type="term" value="C:external side of plasma membrane"/>
    <property type="evidence" value="ECO:0007669"/>
    <property type="project" value="TreeGrafter"/>
</dbReference>
<dbReference type="InterPro" id="IPR036179">
    <property type="entry name" value="Ig-like_dom_sf"/>
</dbReference>
<evidence type="ECO:0000313" key="9">
    <source>
        <dbReference type="Proteomes" id="UP000694700"/>
    </source>
</evidence>
<dbReference type="SMART" id="SM00409">
    <property type="entry name" value="IG"/>
    <property type="match status" value="1"/>
</dbReference>
<dbReference type="GO" id="GO:0050852">
    <property type="term" value="P:T cell receptor signaling pathway"/>
    <property type="evidence" value="ECO:0007669"/>
    <property type="project" value="TreeGrafter"/>
</dbReference>
<dbReference type="SUPFAM" id="SSF48726">
    <property type="entry name" value="Immunoglobulin"/>
    <property type="match status" value="1"/>
</dbReference>
<dbReference type="GO" id="GO:1903037">
    <property type="term" value="P:regulation of leukocyte cell-cell adhesion"/>
    <property type="evidence" value="ECO:0007669"/>
    <property type="project" value="UniProtKB-ARBA"/>
</dbReference>
<evidence type="ECO:0000259" key="7">
    <source>
        <dbReference type="PROSITE" id="PS50835"/>
    </source>
</evidence>
<proteinExistence type="predicted"/>
<dbReference type="InterPro" id="IPR007110">
    <property type="entry name" value="Ig-like_dom"/>
</dbReference>